<dbReference type="SMART" id="SM00355">
    <property type="entry name" value="ZnF_C2H2"/>
    <property type="match status" value="3"/>
</dbReference>
<organism evidence="4 5">
    <name type="scientific">Ficus carica</name>
    <name type="common">Common fig</name>
    <dbReference type="NCBI Taxonomy" id="3494"/>
    <lineage>
        <taxon>Eukaryota</taxon>
        <taxon>Viridiplantae</taxon>
        <taxon>Streptophyta</taxon>
        <taxon>Embryophyta</taxon>
        <taxon>Tracheophyta</taxon>
        <taxon>Spermatophyta</taxon>
        <taxon>Magnoliopsida</taxon>
        <taxon>eudicotyledons</taxon>
        <taxon>Gunneridae</taxon>
        <taxon>Pentapetalae</taxon>
        <taxon>rosids</taxon>
        <taxon>fabids</taxon>
        <taxon>Rosales</taxon>
        <taxon>Moraceae</taxon>
        <taxon>Ficeae</taxon>
        <taxon>Ficus</taxon>
    </lineage>
</organism>
<feature type="compositionally biased region" description="Basic residues" evidence="2">
    <location>
        <begin position="92"/>
        <end position="102"/>
    </location>
</feature>
<feature type="region of interest" description="Disordered" evidence="2">
    <location>
        <begin position="28"/>
        <end position="118"/>
    </location>
</feature>
<feature type="domain" description="C2H2-type" evidence="3">
    <location>
        <begin position="158"/>
        <end position="180"/>
    </location>
</feature>
<feature type="compositionally biased region" description="Basic residues" evidence="2">
    <location>
        <begin position="35"/>
        <end position="45"/>
    </location>
</feature>
<dbReference type="GO" id="GO:0008270">
    <property type="term" value="F:zinc ion binding"/>
    <property type="evidence" value="ECO:0007669"/>
    <property type="project" value="UniProtKB-KW"/>
</dbReference>
<sequence>MPGKSSSVNKIDTKMKFCKICDKSYPSGKALGGHMRSHLAKHSIPPKKPIQPDSVSASPSSSSSLINPQKSEPSREEYSMESDLSESESRRSVTRRRSKRLRRSVDDEKKVRSAEVTVSETCSDEDAAWLLVQLSKDKWDKVGSKQKREVQVEELPKFKCEACNKEFDSYQALGGHKANHKRMMINNEISEDEGDDEEEEEEEDYESTYEEEEEGKKLRGNNNYVVVGDLPPKRSFKCQFCPKEFESGQALGGHKKVHYSTTVPVRARVSSAKHGLIIDLNIPAATNGGF</sequence>
<keyword evidence="1" id="KW-0862">Zinc</keyword>
<dbReference type="InterPro" id="IPR013087">
    <property type="entry name" value="Znf_C2H2_type"/>
</dbReference>
<evidence type="ECO:0000256" key="2">
    <source>
        <dbReference type="SAM" id="MobiDB-lite"/>
    </source>
</evidence>
<dbReference type="PROSITE" id="PS50157">
    <property type="entry name" value="ZINC_FINGER_C2H2_2"/>
    <property type="match status" value="3"/>
</dbReference>
<comment type="caution">
    <text evidence="4">The sequence shown here is derived from an EMBL/GenBank/DDBJ whole genome shotgun (WGS) entry which is preliminary data.</text>
</comment>
<dbReference type="InterPro" id="IPR036236">
    <property type="entry name" value="Znf_C2H2_sf"/>
</dbReference>
<dbReference type="Gene3D" id="3.30.160.60">
    <property type="entry name" value="Classic Zinc Finger"/>
    <property type="match status" value="1"/>
</dbReference>
<feature type="region of interest" description="Disordered" evidence="2">
    <location>
        <begin position="188"/>
        <end position="217"/>
    </location>
</feature>
<accession>A0AA88D4A8</accession>
<keyword evidence="1" id="KW-0479">Metal-binding</keyword>
<reference evidence="4" key="1">
    <citation type="submission" date="2023-07" db="EMBL/GenBank/DDBJ databases">
        <title>draft genome sequence of fig (Ficus carica).</title>
        <authorList>
            <person name="Takahashi T."/>
            <person name="Nishimura K."/>
        </authorList>
    </citation>
    <scope>NUCLEOTIDE SEQUENCE</scope>
</reference>
<dbReference type="PANTHER" id="PTHR46326:SF10">
    <property type="entry name" value="C2H2 AND C2HC ZINC FINGER PROTEIN"/>
    <property type="match status" value="1"/>
</dbReference>
<keyword evidence="1" id="KW-0863">Zinc-finger</keyword>
<dbReference type="SUPFAM" id="SSF57667">
    <property type="entry name" value="beta-beta-alpha zinc fingers"/>
    <property type="match status" value="2"/>
</dbReference>
<dbReference type="Pfam" id="PF13912">
    <property type="entry name" value="zf-C2H2_6"/>
    <property type="match status" value="3"/>
</dbReference>
<dbReference type="EMBL" id="BTGU01000012">
    <property type="protein sequence ID" value="GMN41007.1"/>
    <property type="molecule type" value="Genomic_DNA"/>
</dbReference>
<proteinExistence type="predicted"/>
<feature type="compositionally biased region" description="Low complexity" evidence="2">
    <location>
        <begin position="54"/>
        <end position="64"/>
    </location>
</feature>
<dbReference type="PROSITE" id="PS00028">
    <property type="entry name" value="ZINC_FINGER_C2H2_1"/>
    <property type="match status" value="3"/>
</dbReference>
<feature type="domain" description="C2H2-type" evidence="3">
    <location>
        <begin position="236"/>
        <end position="258"/>
    </location>
</feature>
<dbReference type="InterPro" id="IPR044303">
    <property type="entry name" value="ZAT1/4/9"/>
</dbReference>
<feature type="domain" description="C2H2-type" evidence="3">
    <location>
        <begin position="16"/>
        <end position="43"/>
    </location>
</feature>
<evidence type="ECO:0000313" key="5">
    <source>
        <dbReference type="Proteomes" id="UP001187192"/>
    </source>
</evidence>
<feature type="compositionally biased region" description="Acidic residues" evidence="2">
    <location>
        <begin position="189"/>
        <end position="213"/>
    </location>
</feature>
<protein>
    <recommendedName>
        <fullName evidence="3">C2H2-type domain-containing protein</fullName>
    </recommendedName>
</protein>
<evidence type="ECO:0000259" key="3">
    <source>
        <dbReference type="PROSITE" id="PS50157"/>
    </source>
</evidence>
<dbReference type="Proteomes" id="UP001187192">
    <property type="component" value="Unassembled WGS sequence"/>
</dbReference>
<evidence type="ECO:0000313" key="4">
    <source>
        <dbReference type="EMBL" id="GMN41007.1"/>
    </source>
</evidence>
<dbReference type="AlphaFoldDB" id="A0AA88D4A8"/>
<gene>
    <name evidence="4" type="ORF">TIFTF001_010226</name>
</gene>
<keyword evidence="5" id="KW-1185">Reference proteome</keyword>
<dbReference type="GO" id="GO:0006355">
    <property type="term" value="P:regulation of DNA-templated transcription"/>
    <property type="evidence" value="ECO:0007669"/>
    <property type="project" value="InterPro"/>
</dbReference>
<dbReference type="PANTHER" id="PTHR46326">
    <property type="entry name" value="ZINC FINGER PROTEIN ZAT1-RELATED"/>
    <property type="match status" value="1"/>
</dbReference>
<evidence type="ECO:0000256" key="1">
    <source>
        <dbReference type="PROSITE-ProRule" id="PRU00042"/>
    </source>
</evidence>
<feature type="compositionally biased region" description="Basic and acidic residues" evidence="2">
    <location>
        <begin position="103"/>
        <end position="113"/>
    </location>
</feature>
<name>A0AA88D4A8_FICCA</name>